<dbReference type="CDD" id="cd04792">
    <property type="entry name" value="LanM-like"/>
    <property type="match status" value="1"/>
</dbReference>
<protein>
    <submittedName>
        <fullName evidence="3">Type 2 lantipeptide synthetase LanM family protein</fullName>
    </submittedName>
</protein>
<keyword evidence="1" id="KW-0479">Metal-binding</keyword>
<dbReference type="NCBIfam" id="TIGR03897">
    <property type="entry name" value="lanti_2_LanM"/>
    <property type="match status" value="1"/>
</dbReference>
<dbReference type="EMBL" id="JAHHHN010000008">
    <property type="protein sequence ID" value="MBW4562720.1"/>
    <property type="molecule type" value="Genomic_DNA"/>
</dbReference>
<dbReference type="Gene3D" id="1.50.10.10">
    <property type="match status" value="1"/>
</dbReference>
<name>A0A951PZ74_9NOST</name>
<dbReference type="GO" id="GO:0046872">
    <property type="term" value="F:metal ion binding"/>
    <property type="evidence" value="ECO:0007669"/>
    <property type="project" value="UniProtKB-KW"/>
</dbReference>
<reference evidence="3" key="2">
    <citation type="journal article" date="2022" name="Microbiol. Resour. Announc.">
        <title>Metagenome Sequencing to Explore Phylogenomics of Terrestrial Cyanobacteria.</title>
        <authorList>
            <person name="Ward R.D."/>
            <person name="Stajich J.E."/>
            <person name="Johansen J.R."/>
            <person name="Huntemann M."/>
            <person name="Clum A."/>
            <person name="Foster B."/>
            <person name="Foster B."/>
            <person name="Roux S."/>
            <person name="Palaniappan K."/>
            <person name="Varghese N."/>
            <person name="Mukherjee S."/>
            <person name="Reddy T.B.K."/>
            <person name="Daum C."/>
            <person name="Copeland A."/>
            <person name="Chen I.A."/>
            <person name="Ivanova N.N."/>
            <person name="Kyrpides N.C."/>
            <person name="Shapiro N."/>
            <person name="Eloe-Fadrosh E.A."/>
            <person name="Pietrasiak N."/>
        </authorList>
    </citation>
    <scope>NUCLEOTIDE SEQUENCE</scope>
    <source>
        <strain evidence="3">JT2-VF2</strain>
    </source>
</reference>
<dbReference type="InterPro" id="IPR025410">
    <property type="entry name" value="Lant_dehyd"/>
</dbReference>
<dbReference type="InterPro" id="IPR017146">
    <property type="entry name" value="Lanti_2_LanM"/>
</dbReference>
<dbReference type="GO" id="GO:0005975">
    <property type="term" value="P:carbohydrate metabolic process"/>
    <property type="evidence" value="ECO:0007669"/>
    <property type="project" value="InterPro"/>
</dbReference>
<reference evidence="3" key="1">
    <citation type="submission" date="2021-05" db="EMBL/GenBank/DDBJ databases">
        <authorList>
            <person name="Pietrasiak N."/>
            <person name="Ward R."/>
            <person name="Stajich J.E."/>
            <person name="Kurbessoian T."/>
        </authorList>
    </citation>
    <scope>NUCLEOTIDE SEQUENCE</scope>
    <source>
        <strain evidence="3">JT2-VF2</strain>
    </source>
</reference>
<dbReference type="SMART" id="SM01260">
    <property type="entry name" value="LANC_like"/>
    <property type="match status" value="1"/>
</dbReference>
<dbReference type="GO" id="GO:0031179">
    <property type="term" value="P:peptide modification"/>
    <property type="evidence" value="ECO:0007669"/>
    <property type="project" value="InterPro"/>
</dbReference>
<gene>
    <name evidence="3" type="ORF">KME32_16540</name>
</gene>
<dbReference type="PIRSF" id="PIRSF037228">
    <property type="entry name" value="Lant_mod_RumM"/>
    <property type="match status" value="1"/>
</dbReference>
<dbReference type="AlphaFoldDB" id="A0A951PZ74"/>
<sequence length="1119" mass="125894">MHNVILDQAQTIATKSDLEQIVSKATFIWERLNDKRIEINVNTINIKEANTRLINWCKVVSSGNQEEYNKRLEWDGWNIERVREILGTELILNNQNLPSWTNTLAEIIHTASEFKLKKISLNPLITEDPYPFEDILLPLILVARQKLLKRLGSTSLSQEDLPLRILDESAYLSLERALLARLFNLTGKTLEFEFSHSRTLGQNLLNLVIDKAKSTSSQVRYHSFVEKLLSDGLLKFFQKYPVLGRLISITIDFWVEATSEFLERLNVDLPEIQLFFAQNTSSTLPINKVIAIKSSLSDLHNQNRSVICLTFESGFKLIYKPKNLGLEAIFCQLLEWCNQQLTSTDEQEFDYPNLTFKTLKVLNKKNYGWVEYIEQLPCADETAVKRFYTRAGMLLCLLYVLGATDCHNENLIACTEHLVLVDMETVMHHEAKLMESFLAKTATSAATNQLFDSVLTTGLLPMWQFNEDSSIANDFSGLGSVDVQPVPIPMPVWRNINTDNMYQGYEKIDRPVEANIPTLNGVPLSPNNYIDELVSGFEQMYRFLIRQREALLAPNSPLAAFASQEVRFIFRPTRIYGIALSKVMTPEFLRHGLDWSIQVDILSRSFLSNNNKPQAWPILSEELKAIGQLDVPYFSASAGSAHLTFGSKRSIAEYFQEPCLSQVLTRLQKLDETDLAQQIEIIQLAFYAREARTLQAETNSSVTEKLINSVPLILTPEQLERQAFDIASEIQQRAIRGTDGSLTWISLSYVPNAERFQLQPLGYSFYDGNCGIALFLAALTHCTEHTQFGDLALKAIQPLQKVLQTSDAQTIQNFALDMGIGGATGLGSIIYCLVKVSQFLDLPHLCEDAEQVAKLITPSTIALDRKYDIISGAAGAILGLLALEQKTENPEVLQRAIACGQHLLEYCHKAYTLKNVISKPLTGFSHGAAGIAYSLLRLYAVTQDSAYLDAARSAIAYENKFFYPTAGNWREIIPIYNPASPPVFWTTWCHGSPGIALGRLGGLSIYQTPEILHDIEVALQTTQKNAWQNIDQLCCGNLGRAEIMLVAAQKLNNPQWYESAQQLAAMTVRRAIQTGNYKLFDNLPKPVFSPCFFQGSTGIGYQLLRLAFPEALPSVLLWD</sequence>
<evidence type="ECO:0000256" key="1">
    <source>
        <dbReference type="PIRSR" id="PIRSR607822-1"/>
    </source>
</evidence>
<feature type="binding site" evidence="1">
    <location>
        <position position="1034"/>
    </location>
    <ligand>
        <name>Zn(2+)</name>
        <dbReference type="ChEBI" id="CHEBI:29105"/>
    </ligand>
</feature>
<comment type="caution">
    <text evidence="3">The sequence shown here is derived from an EMBL/GenBank/DDBJ whole genome shotgun (WGS) entry which is preliminary data.</text>
</comment>
<dbReference type="PRINTS" id="PR01950">
    <property type="entry name" value="LANCSUPER"/>
</dbReference>
<dbReference type="InterPro" id="IPR012341">
    <property type="entry name" value="6hp_glycosidase-like_sf"/>
</dbReference>
<dbReference type="Pfam" id="PF05147">
    <property type="entry name" value="LANC_like"/>
    <property type="match status" value="1"/>
</dbReference>
<evidence type="ECO:0000313" key="4">
    <source>
        <dbReference type="Proteomes" id="UP000715781"/>
    </source>
</evidence>
<feature type="binding site" evidence="1">
    <location>
        <position position="989"/>
    </location>
    <ligand>
        <name>Zn(2+)</name>
        <dbReference type="ChEBI" id="CHEBI:29105"/>
    </ligand>
</feature>
<evidence type="ECO:0000259" key="2">
    <source>
        <dbReference type="Pfam" id="PF13575"/>
    </source>
</evidence>
<evidence type="ECO:0000313" key="3">
    <source>
        <dbReference type="EMBL" id="MBW4562720.1"/>
    </source>
</evidence>
<dbReference type="Proteomes" id="UP000715781">
    <property type="component" value="Unassembled WGS sequence"/>
</dbReference>
<keyword evidence="1" id="KW-0862">Zinc</keyword>
<feature type="domain" description="Lantibiotic biosynthesis protein dehydration" evidence="2">
    <location>
        <begin position="240"/>
        <end position="636"/>
    </location>
</feature>
<dbReference type="Pfam" id="PF13575">
    <property type="entry name" value="DUF4135"/>
    <property type="match status" value="1"/>
</dbReference>
<dbReference type="SUPFAM" id="SSF158745">
    <property type="entry name" value="LanC-like"/>
    <property type="match status" value="1"/>
</dbReference>
<organism evidence="3 4">
    <name type="scientific">Mojavia pulchra JT2-VF2</name>
    <dbReference type="NCBI Taxonomy" id="287848"/>
    <lineage>
        <taxon>Bacteria</taxon>
        <taxon>Bacillati</taxon>
        <taxon>Cyanobacteriota</taxon>
        <taxon>Cyanophyceae</taxon>
        <taxon>Nostocales</taxon>
        <taxon>Nostocaceae</taxon>
    </lineage>
</organism>
<proteinExistence type="predicted"/>
<dbReference type="InterPro" id="IPR007822">
    <property type="entry name" value="LANC-like"/>
</dbReference>
<accession>A0A951PZ74</accession>